<evidence type="ECO:0000313" key="1">
    <source>
        <dbReference type="EMBL" id="CDW32088.1"/>
    </source>
</evidence>
<proteinExistence type="predicted"/>
<name>A0A0K2U1G9_LEPSM</name>
<sequence>MKRLRGHNQSK</sequence>
<dbReference type="EMBL" id="HACA01014727">
    <property type="protein sequence ID" value="CDW32088.1"/>
    <property type="molecule type" value="Transcribed_RNA"/>
</dbReference>
<reference evidence="1" key="1">
    <citation type="submission" date="2014-05" db="EMBL/GenBank/DDBJ databases">
        <authorList>
            <person name="Chronopoulou M."/>
        </authorList>
    </citation>
    <scope>NUCLEOTIDE SEQUENCE</scope>
    <source>
        <tissue evidence="1">Whole organism</tissue>
    </source>
</reference>
<protein>
    <submittedName>
        <fullName evidence="1">Uncharacterized protein</fullName>
    </submittedName>
</protein>
<organism evidence="1">
    <name type="scientific">Lepeophtheirus salmonis</name>
    <name type="common">Salmon louse</name>
    <name type="synonym">Caligus salmonis</name>
    <dbReference type="NCBI Taxonomy" id="72036"/>
    <lineage>
        <taxon>Eukaryota</taxon>
        <taxon>Metazoa</taxon>
        <taxon>Ecdysozoa</taxon>
        <taxon>Arthropoda</taxon>
        <taxon>Crustacea</taxon>
        <taxon>Multicrustacea</taxon>
        <taxon>Hexanauplia</taxon>
        <taxon>Copepoda</taxon>
        <taxon>Siphonostomatoida</taxon>
        <taxon>Caligidae</taxon>
        <taxon>Lepeophtheirus</taxon>
    </lineage>
</organism>
<accession>A0A0K2U1G9</accession>